<evidence type="ECO:0000313" key="12">
    <source>
        <dbReference type="Proteomes" id="UP000000333"/>
    </source>
</evidence>
<dbReference type="PATRIC" id="fig|633147.7.peg.322"/>
<dbReference type="GO" id="GO:0070395">
    <property type="term" value="P:lipoteichoic acid biosynthetic process"/>
    <property type="evidence" value="ECO:0007669"/>
    <property type="project" value="InterPro"/>
</dbReference>
<dbReference type="InterPro" id="IPR024024">
    <property type="entry name" value="DltB"/>
</dbReference>
<proteinExistence type="inferred from homology"/>
<keyword evidence="5 10" id="KW-0812">Transmembrane</keyword>
<evidence type="ECO:0000256" key="4">
    <source>
        <dbReference type="ARBA" id="ARBA00022679"/>
    </source>
</evidence>
<dbReference type="InterPro" id="IPR024194">
    <property type="entry name" value="Ac/AlaTfrase_AlgI/DltB"/>
</dbReference>
<dbReference type="HOGENOM" id="CLU_025255_2_0_11"/>
<evidence type="ECO:0000256" key="3">
    <source>
        <dbReference type="ARBA" id="ARBA00022475"/>
    </source>
</evidence>
<feature type="transmembrane region" description="Helical" evidence="10">
    <location>
        <begin position="80"/>
        <end position="98"/>
    </location>
</feature>
<dbReference type="eggNOG" id="COG1696">
    <property type="taxonomic scope" value="Bacteria"/>
</dbReference>
<dbReference type="InterPro" id="IPR051085">
    <property type="entry name" value="MB_O-acyltransferase"/>
</dbReference>
<evidence type="ECO:0000313" key="11">
    <source>
        <dbReference type="EMBL" id="ADK68322.1"/>
    </source>
</evidence>
<dbReference type="RefSeq" id="WP_013252074.1">
    <property type="nucleotide sequence ID" value="NC_014363.1"/>
</dbReference>
<evidence type="ECO:0000256" key="5">
    <source>
        <dbReference type="ARBA" id="ARBA00022692"/>
    </source>
</evidence>
<organism evidence="11 12">
    <name type="scientific">Olsenella uli (strain ATCC 49627 / DSM 7084 / CCUG 31166 / CIP 109912 / JCM 12494 / LMG 11480 / NCIMB 702895 / VPI D76D-27C)</name>
    <name type="common">Lactobacillus uli</name>
    <dbReference type="NCBI Taxonomy" id="633147"/>
    <lineage>
        <taxon>Bacteria</taxon>
        <taxon>Bacillati</taxon>
        <taxon>Actinomycetota</taxon>
        <taxon>Coriobacteriia</taxon>
        <taxon>Coriobacteriales</taxon>
        <taxon>Atopobiaceae</taxon>
        <taxon>Olsenella</taxon>
    </lineage>
</organism>
<dbReference type="PANTHER" id="PTHR13285:SF23">
    <property type="entry name" value="TEICHOIC ACID D-ALANYLTRANSFERASE"/>
    <property type="match status" value="1"/>
</dbReference>
<dbReference type="PIRSF" id="PIRSF016636">
    <property type="entry name" value="AlgI_DltB"/>
    <property type="match status" value="1"/>
</dbReference>
<keyword evidence="3 9" id="KW-1003">Cell membrane</keyword>
<evidence type="ECO:0000256" key="6">
    <source>
        <dbReference type="ARBA" id="ARBA00022989"/>
    </source>
</evidence>
<feature type="transmembrane region" description="Helical" evidence="10">
    <location>
        <begin position="363"/>
        <end position="385"/>
    </location>
</feature>
<feature type="transmembrane region" description="Helical" evidence="10">
    <location>
        <begin position="223"/>
        <end position="248"/>
    </location>
</feature>
<dbReference type="GO" id="GO:0016746">
    <property type="term" value="F:acyltransferase activity"/>
    <property type="evidence" value="ECO:0007669"/>
    <property type="project" value="UniProtKB-KW"/>
</dbReference>
<evidence type="ECO:0000256" key="8">
    <source>
        <dbReference type="ARBA" id="ARBA00023315"/>
    </source>
</evidence>
<feature type="transmembrane region" description="Helical" evidence="10">
    <location>
        <begin position="6"/>
        <end position="23"/>
    </location>
</feature>
<evidence type="ECO:0000256" key="7">
    <source>
        <dbReference type="ARBA" id="ARBA00023136"/>
    </source>
</evidence>
<dbReference type="STRING" id="633147.Olsu_1216"/>
<gene>
    <name evidence="11" type="ordered locus">Olsu_1216</name>
</gene>
<comment type="similarity">
    <text evidence="2 9">Belongs to the membrane-bound acyltransferase family.</text>
</comment>
<keyword evidence="4 9" id="KW-0808">Transferase</keyword>
<dbReference type="NCBIfam" id="TIGR04091">
    <property type="entry name" value="LTA_dltB"/>
    <property type="match status" value="1"/>
</dbReference>
<name>E1QW19_OLSUV</name>
<dbReference type="Pfam" id="PF03062">
    <property type="entry name" value="MBOAT"/>
    <property type="match status" value="1"/>
</dbReference>
<dbReference type="Proteomes" id="UP000000333">
    <property type="component" value="Chromosome"/>
</dbReference>
<comment type="subcellular location">
    <subcellularLocation>
        <location evidence="1">Cell membrane</location>
        <topology evidence="1">Multi-pass membrane protein</topology>
    </subcellularLocation>
</comment>
<feature type="transmembrane region" description="Helical" evidence="10">
    <location>
        <begin position="172"/>
        <end position="191"/>
    </location>
</feature>
<evidence type="ECO:0000256" key="10">
    <source>
        <dbReference type="SAM" id="Phobius"/>
    </source>
</evidence>
<dbReference type="InterPro" id="IPR004299">
    <property type="entry name" value="MBOAT_fam"/>
</dbReference>
<dbReference type="KEGG" id="ols:Olsu_1216"/>
<dbReference type="AlphaFoldDB" id="E1QW19"/>
<accession>E1QW19</accession>
<keyword evidence="12" id="KW-1185">Reference proteome</keyword>
<sequence>MSFYSDTSFFVLLVPIMCGAAFLGLRERPLGRYGLVVSLLMLACLFCKTPVQAAYAACYLAVATVGTQWLLRDPRSGRRFAVSLACVLVPLVACKVSGAFGGNLFGFVGISYLTFRAVQVLIEAHDGLIGSMRPLDYLYFMAFFPTFVSGPIDRSRRFQKDLDRVPDSDEYAGMLGRGILLVMLGMVYKVVLAAVAKRYYIPVTWDSVQGDGLWKLLIQMKVCYAYGLYLFFDFAGYSLMALGVSYALGIRTPRNFRAPFLATSVTDFWNRWHITLSTWLRDFVFMRLVRTLMRHKVVKGRLRTSQLALVTDMLVMGAWHGLTANYLLYGLYHGILLAAEQGWERTGFYKRHRHQTWYRTCSWLVTMQLVFLGFALFSGQVSLLVKGN</sequence>
<dbReference type="GO" id="GO:0005886">
    <property type="term" value="C:plasma membrane"/>
    <property type="evidence" value="ECO:0007669"/>
    <property type="project" value="UniProtKB-SubCell"/>
</dbReference>
<feature type="transmembrane region" description="Helical" evidence="10">
    <location>
        <begin position="307"/>
        <end position="328"/>
    </location>
</feature>
<protein>
    <submittedName>
        <fullName evidence="11">Membrane bound O-acyl transferase MBOAT family protein</fullName>
    </submittedName>
</protein>
<keyword evidence="6 10" id="KW-1133">Transmembrane helix</keyword>
<keyword evidence="8 9" id="KW-0012">Acyltransferase</keyword>
<reference evidence="11 12" key="1">
    <citation type="journal article" date="2010" name="Stand. Genomic Sci.">
        <title>Complete genome sequence of Olsenella uli type strain (VPI D76D-27C).</title>
        <authorList>
            <person name="Goker M."/>
            <person name="Held B."/>
            <person name="Lucas S."/>
            <person name="Nolan M."/>
            <person name="Yasawong M."/>
            <person name="Glavina Del Rio T."/>
            <person name="Tice H."/>
            <person name="Cheng J.F."/>
            <person name="Bruce D."/>
            <person name="Detter J.C."/>
            <person name="Tapia R."/>
            <person name="Han C."/>
            <person name="Goodwin L."/>
            <person name="Pitluck S."/>
            <person name="Liolios K."/>
            <person name="Ivanova N."/>
            <person name="Mavromatis K."/>
            <person name="Mikhailova N."/>
            <person name="Pati A."/>
            <person name="Chen A."/>
            <person name="Palaniappan K."/>
            <person name="Land M."/>
            <person name="Hauser L."/>
            <person name="Chang Y.J."/>
            <person name="Jeffries C.D."/>
            <person name="Rohde M."/>
            <person name="Sikorski J."/>
            <person name="Pukall R."/>
            <person name="Woyke T."/>
            <person name="Bristow J."/>
            <person name="Eisen J.A."/>
            <person name="Markowitz V."/>
            <person name="Hugenholtz P."/>
            <person name="Kyrpides N.C."/>
            <person name="Klenk H.P."/>
            <person name="Lapidus A."/>
        </authorList>
    </citation>
    <scope>NUCLEOTIDE SEQUENCE [LARGE SCALE GENOMIC DNA]</scope>
    <source>
        <strain evidence="12">ATCC 49627 / DSM 7084 / CIP 109912 / JCM 12494 / NCIMB 702895 / VPI D76D-27C</strain>
    </source>
</reference>
<keyword evidence="7 9" id="KW-0472">Membrane</keyword>
<dbReference type="GeneID" id="78512630"/>
<dbReference type="PANTHER" id="PTHR13285">
    <property type="entry name" value="ACYLTRANSFERASE"/>
    <property type="match status" value="1"/>
</dbReference>
<dbReference type="PIRSF" id="PIRSF500216">
    <property type="entry name" value="DltB"/>
    <property type="match status" value="1"/>
</dbReference>
<dbReference type="EMBL" id="CP002106">
    <property type="protein sequence ID" value="ADK68322.1"/>
    <property type="molecule type" value="Genomic_DNA"/>
</dbReference>
<evidence type="ECO:0000256" key="9">
    <source>
        <dbReference type="PIRNR" id="PIRNR016636"/>
    </source>
</evidence>
<evidence type="ECO:0000256" key="1">
    <source>
        <dbReference type="ARBA" id="ARBA00004651"/>
    </source>
</evidence>
<evidence type="ECO:0000256" key="2">
    <source>
        <dbReference type="ARBA" id="ARBA00010323"/>
    </source>
</evidence>
<dbReference type="OrthoDB" id="139172at2"/>